<dbReference type="EMBL" id="VTPC01000029">
    <property type="protein sequence ID" value="KAF2906052.1"/>
    <property type="molecule type" value="Genomic_DNA"/>
</dbReference>
<evidence type="ECO:0000313" key="1">
    <source>
        <dbReference type="EMBL" id="KAF2906052.1"/>
    </source>
</evidence>
<dbReference type="AlphaFoldDB" id="A0A8K0DMG1"/>
<organism evidence="1 2">
    <name type="scientific">Ignelater luminosus</name>
    <name type="common">Cucubano</name>
    <name type="synonym">Pyrophorus luminosus</name>
    <dbReference type="NCBI Taxonomy" id="2038154"/>
    <lineage>
        <taxon>Eukaryota</taxon>
        <taxon>Metazoa</taxon>
        <taxon>Ecdysozoa</taxon>
        <taxon>Arthropoda</taxon>
        <taxon>Hexapoda</taxon>
        <taxon>Insecta</taxon>
        <taxon>Pterygota</taxon>
        <taxon>Neoptera</taxon>
        <taxon>Endopterygota</taxon>
        <taxon>Coleoptera</taxon>
        <taxon>Polyphaga</taxon>
        <taxon>Elateriformia</taxon>
        <taxon>Elateroidea</taxon>
        <taxon>Elateridae</taxon>
        <taxon>Agrypninae</taxon>
        <taxon>Pyrophorini</taxon>
        <taxon>Ignelater</taxon>
    </lineage>
</organism>
<sequence>MTDCTSLDQLFIDHFNEHFLKVPLEIRFCIDKRYVVQIDHFMKQYLPMKSNKWGFKLFVSCADLAYNGISSLGRIPRNQVTNCKLLTKETMKNDARVASYEYEEKIFYTFDEEKSMSTLGREVEVCLCQVGKSSSLKQGPSSNTLEEMRKY</sequence>
<accession>A0A8K0DMG1</accession>
<comment type="caution">
    <text evidence="1">The sequence shown here is derived from an EMBL/GenBank/DDBJ whole genome shotgun (WGS) entry which is preliminary data.</text>
</comment>
<reference evidence="1" key="1">
    <citation type="submission" date="2019-08" db="EMBL/GenBank/DDBJ databases">
        <title>The genome of the North American firefly Photinus pyralis.</title>
        <authorList>
            <consortium name="Photinus pyralis genome working group"/>
            <person name="Fallon T.R."/>
            <person name="Sander Lower S.E."/>
            <person name="Weng J.-K."/>
        </authorList>
    </citation>
    <scope>NUCLEOTIDE SEQUENCE</scope>
    <source>
        <strain evidence="1">TRF0915ILg1</strain>
        <tissue evidence="1">Whole body</tissue>
    </source>
</reference>
<name>A0A8K0DMG1_IGNLU</name>
<dbReference type="Proteomes" id="UP000801492">
    <property type="component" value="Unassembled WGS sequence"/>
</dbReference>
<evidence type="ECO:0008006" key="3">
    <source>
        <dbReference type="Google" id="ProtNLM"/>
    </source>
</evidence>
<evidence type="ECO:0000313" key="2">
    <source>
        <dbReference type="Proteomes" id="UP000801492"/>
    </source>
</evidence>
<keyword evidence="2" id="KW-1185">Reference proteome</keyword>
<proteinExistence type="predicted"/>
<gene>
    <name evidence="1" type="ORF">ILUMI_00115</name>
</gene>
<protein>
    <recommendedName>
        <fullName evidence="3">PiggyBac transposable element-derived protein domain-containing protein</fullName>
    </recommendedName>
</protein>